<reference evidence="1" key="1">
    <citation type="submission" date="2020-11" db="EMBL/GenBank/DDBJ databases">
        <title>Isolation and identification of active actinomycetes.</title>
        <authorList>
            <person name="Yu B."/>
        </authorList>
    </citation>
    <scope>NUCLEOTIDE SEQUENCE</scope>
    <source>
        <strain evidence="1">NEAU-YB345</strain>
    </source>
</reference>
<name>A0A931B8A9_9ACTN</name>
<dbReference type="RefSeq" id="WP_196194840.1">
    <property type="nucleotide sequence ID" value="NZ_JADPRT010000006.1"/>
</dbReference>
<dbReference type="InterPro" id="IPR029069">
    <property type="entry name" value="HotDog_dom_sf"/>
</dbReference>
<comment type="caution">
    <text evidence="1">The sequence shown here is derived from an EMBL/GenBank/DDBJ whole genome shotgun (WGS) entry which is preliminary data.</text>
</comment>
<dbReference type="AlphaFoldDB" id="A0A931B8A9"/>
<dbReference type="Gene3D" id="3.10.129.10">
    <property type="entry name" value="Hotdog Thioesterase"/>
    <property type="match status" value="1"/>
</dbReference>
<dbReference type="EMBL" id="JADPRT010000006">
    <property type="protein sequence ID" value="MBF9069668.1"/>
    <property type="molecule type" value="Genomic_DNA"/>
</dbReference>
<accession>A0A931B8A9</accession>
<dbReference type="Proteomes" id="UP000657385">
    <property type="component" value="Unassembled WGS sequence"/>
</dbReference>
<gene>
    <name evidence="1" type="ORF">I2501_16710</name>
</gene>
<dbReference type="SUPFAM" id="SSF54637">
    <property type="entry name" value="Thioesterase/thiol ester dehydrase-isomerase"/>
    <property type="match status" value="1"/>
</dbReference>
<sequence length="247" mass="25852">MSNPVELVVPSLFNGPPTSANGGWISGALAQHVGNADTVVVTLRQPPPLERPMTVVPVPDGPDAAPGGVRLLDGELLVGEAAPAQLAELGTPPPVPFDVAEAAQAGFRGHKHHPFPTCFACGTGRGDLEGLHLFAGPVTDEPGALHACTWIPRATLADPGAARVRPEFVWAALDCPGAWTVDLETRDVVLGRITARVDGTPAPGEACVITSRLISQDGRKFTTCTALYDSTGRLLGEAESVWIELRR</sequence>
<protein>
    <recommendedName>
        <fullName evidence="3">Thioesterase family protein</fullName>
    </recommendedName>
</protein>
<evidence type="ECO:0000313" key="2">
    <source>
        <dbReference type="Proteomes" id="UP000657385"/>
    </source>
</evidence>
<evidence type="ECO:0000313" key="1">
    <source>
        <dbReference type="EMBL" id="MBF9069668.1"/>
    </source>
</evidence>
<keyword evidence="2" id="KW-1185">Reference proteome</keyword>
<evidence type="ECO:0008006" key="3">
    <source>
        <dbReference type="Google" id="ProtNLM"/>
    </source>
</evidence>
<proteinExistence type="predicted"/>
<organism evidence="1 2">
    <name type="scientific">Streptacidiphilus fuscans</name>
    <dbReference type="NCBI Taxonomy" id="2789292"/>
    <lineage>
        <taxon>Bacteria</taxon>
        <taxon>Bacillati</taxon>
        <taxon>Actinomycetota</taxon>
        <taxon>Actinomycetes</taxon>
        <taxon>Kitasatosporales</taxon>
        <taxon>Streptomycetaceae</taxon>
        <taxon>Streptacidiphilus</taxon>
    </lineage>
</organism>